<dbReference type="Proteomes" id="UP000001095">
    <property type="component" value="Unassembled WGS sequence"/>
</dbReference>
<keyword evidence="2" id="KW-0229">DNA integration</keyword>
<dbReference type="InterPro" id="IPR002104">
    <property type="entry name" value="Integrase_catalytic"/>
</dbReference>
<sequence>MARLIEKLDAHALEELTEPGRYGDGDGLWLQVSKRGNKSWLFVYSFDGKRNRAMGLGSFRTVSLKKARAKAKACRDMVADKIDPLQAKRDARDARIARRSLERLEAAKPPEPTFGQCASMYIEAKKPGWTNAKHIAQWHSTFNETRRGRIVFPAVTADLNSLPVSKVDTEAVFDCLNKIWATKTETAKRARGRIEKVMDWAKIKTKYVTGDNPARWTGHLSVLLAQPSDVTEVENHPSMPFDQLPAFLERLRQRPGISARALEFLILTATRTGAVIYATWPEIDFDNRLWTIPYGRKGAKIRAKNNKQGKTVPLTAQAIALLKALPREDGNPYVFIGSEEGQNLSNMAMLELLREMLPSGDGVTSQYVTHGFRATFKDWALDQGKYPSYVSEFALWHSVKNKVEASYVRNSAPTPRALMMADWANYCARLPVERDTNVTSLQIEREVA</sequence>
<evidence type="ECO:0000259" key="5">
    <source>
        <dbReference type="PROSITE" id="PS51898"/>
    </source>
</evidence>
<dbReference type="Gene3D" id="3.30.160.390">
    <property type="entry name" value="Integrase, DNA-binding domain"/>
    <property type="match status" value="1"/>
</dbReference>
<dbReference type="GO" id="GO:0003677">
    <property type="term" value="F:DNA binding"/>
    <property type="evidence" value="ECO:0007669"/>
    <property type="project" value="UniProtKB-KW"/>
</dbReference>
<dbReference type="InterPro" id="IPR038488">
    <property type="entry name" value="Integrase_DNA-bd_sf"/>
</dbReference>
<comment type="similarity">
    <text evidence="1">Belongs to the 'phage' integrase family.</text>
</comment>
<dbReference type="HOGENOM" id="CLU_027562_0_2_5"/>
<dbReference type="Pfam" id="PF22022">
    <property type="entry name" value="Phage_int_M"/>
    <property type="match status" value="1"/>
</dbReference>
<evidence type="ECO:0000256" key="2">
    <source>
        <dbReference type="ARBA" id="ARBA00022908"/>
    </source>
</evidence>
<dbReference type="PROSITE" id="PS51898">
    <property type="entry name" value="TYR_RECOMBINASE"/>
    <property type="match status" value="1"/>
</dbReference>
<dbReference type="InterPro" id="IPR013762">
    <property type="entry name" value="Integrase-like_cat_sf"/>
</dbReference>
<dbReference type="PATRIC" id="fig|883079.3.peg.950"/>
<dbReference type="InterPro" id="IPR010998">
    <property type="entry name" value="Integrase_recombinase_N"/>
</dbReference>
<dbReference type="InterPro" id="IPR053876">
    <property type="entry name" value="Phage_int_M"/>
</dbReference>
<evidence type="ECO:0000313" key="7">
    <source>
        <dbReference type="Proteomes" id="UP000001095"/>
    </source>
</evidence>
<feature type="domain" description="Tyr recombinase" evidence="5">
    <location>
        <begin position="234"/>
        <end position="420"/>
    </location>
</feature>
<dbReference type="Gene3D" id="1.10.150.130">
    <property type="match status" value="1"/>
</dbReference>
<dbReference type="RefSeq" id="WP_002711798.1">
    <property type="nucleotide sequence ID" value="NZ_KB375281.1"/>
</dbReference>
<name>K8PK69_9BRAD</name>
<comment type="caution">
    <text evidence="6">The sequence shown here is derived from an EMBL/GenBank/DDBJ whole genome shotgun (WGS) entry which is preliminary data.</text>
</comment>
<organism evidence="6 7">
    <name type="scientific">Afipia clevelandensis ATCC 49720</name>
    <dbReference type="NCBI Taxonomy" id="883079"/>
    <lineage>
        <taxon>Bacteria</taxon>
        <taxon>Pseudomonadati</taxon>
        <taxon>Pseudomonadota</taxon>
        <taxon>Alphaproteobacteria</taxon>
        <taxon>Hyphomicrobiales</taxon>
        <taxon>Nitrobacteraceae</taxon>
        <taxon>Afipia</taxon>
    </lineage>
</organism>
<dbReference type="OrthoDB" id="9795573at2"/>
<dbReference type="InterPro" id="IPR025166">
    <property type="entry name" value="Integrase_DNA_bind_dom"/>
</dbReference>
<keyword evidence="4" id="KW-0233">DNA recombination</keyword>
<dbReference type="GO" id="GO:0006310">
    <property type="term" value="P:DNA recombination"/>
    <property type="evidence" value="ECO:0007669"/>
    <property type="project" value="UniProtKB-KW"/>
</dbReference>
<dbReference type="AlphaFoldDB" id="K8PK69"/>
<keyword evidence="7" id="KW-1185">Reference proteome</keyword>
<dbReference type="SUPFAM" id="SSF56349">
    <property type="entry name" value="DNA breaking-rejoining enzymes"/>
    <property type="match status" value="1"/>
</dbReference>
<evidence type="ECO:0000313" key="6">
    <source>
        <dbReference type="EMBL" id="EKS39920.1"/>
    </source>
</evidence>
<dbReference type="CDD" id="cd00801">
    <property type="entry name" value="INT_P4_C"/>
    <property type="match status" value="1"/>
</dbReference>
<dbReference type="Pfam" id="PF13356">
    <property type="entry name" value="Arm-DNA-bind_3"/>
    <property type="match status" value="1"/>
</dbReference>
<dbReference type="GO" id="GO:0015074">
    <property type="term" value="P:DNA integration"/>
    <property type="evidence" value="ECO:0007669"/>
    <property type="project" value="UniProtKB-KW"/>
</dbReference>
<dbReference type="PANTHER" id="PTHR30629:SF2">
    <property type="entry name" value="PROPHAGE INTEGRASE INTS-RELATED"/>
    <property type="match status" value="1"/>
</dbReference>
<dbReference type="InterPro" id="IPR011010">
    <property type="entry name" value="DNA_brk_join_enz"/>
</dbReference>
<dbReference type="Gene3D" id="1.10.443.10">
    <property type="entry name" value="Intergrase catalytic core"/>
    <property type="match status" value="1"/>
</dbReference>
<proteinExistence type="inferred from homology"/>
<protein>
    <recommendedName>
        <fullName evidence="5">Tyr recombinase domain-containing protein</fullName>
    </recommendedName>
</protein>
<dbReference type="Pfam" id="PF00589">
    <property type="entry name" value="Phage_integrase"/>
    <property type="match status" value="1"/>
</dbReference>
<evidence type="ECO:0000256" key="3">
    <source>
        <dbReference type="ARBA" id="ARBA00023125"/>
    </source>
</evidence>
<reference evidence="6 7" key="1">
    <citation type="submission" date="2012-04" db="EMBL/GenBank/DDBJ databases">
        <title>The Genome Sequence of Afipia clevelandensis ATCC 49720.</title>
        <authorList>
            <consortium name="The Broad Institute Genome Sequencing Platform"/>
            <person name="Earl A."/>
            <person name="Ward D."/>
            <person name="Feldgarden M."/>
            <person name="Gevers D."/>
            <person name="Huys G."/>
            <person name="Walker B."/>
            <person name="Young S.K."/>
            <person name="Zeng Q."/>
            <person name="Gargeya S."/>
            <person name="Fitzgerald M."/>
            <person name="Haas B."/>
            <person name="Abouelleil A."/>
            <person name="Alvarado L."/>
            <person name="Arachchi H.M."/>
            <person name="Berlin A."/>
            <person name="Chapman S.B."/>
            <person name="Goldberg J."/>
            <person name="Griggs A."/>
            <person name="Gujja S."/>
            <person name="Hansen M."/>
            <person name="Howarth C."/>
            <person name="Imamovic A."/>
            <person name="Larimer J."/>
            <person name="McCowen C."/>
            <person name="Montmayeur A."/>
            <person name="Murphy C."/>
            <person name="Neiman D."/>
            <person name="Pearson M."/>
            <person name="Priest M."/>
            <person name="Roberts A."/>
            <person name="Saif S."/>
            <person name="Shea T."/>
            <person name="Sisk P."/>
            <person name="Sykes S."/>
            <person name="Wortman J."/>
            <person name="Nusbaum C."/>
            <person name="Birren B."/>
        </authorList>
    </citation>
    <scope>NUCLEOTIDE SEQUENCE [LARGE SCALE GENOMIC DNA]</scope>
    <source>
        <strain evidence="6 7">ATCC 49720</strain>
    </source>
</reference>
<evidence type="ECO:0000256" key="4">
    <source>
        <dbReference type="ARBA" id="ARBA00023172"/>
    </source>
</evidence>
<dbReference type="EMBL" id="AGWY01000005">
    <property type="protein sequence ID" value="EKS39920.1"/>
    <property type="molecule type" value="Genomic_DNA"/>
</dbReference>
<accession>K8PK69</accession>
<keyword evidence="3" id="KW-0238">DNA-binding</keyword>
<evidence type="ECO:0000256" key="1">
    <source>
        <dbReference type="ARBA" id="ARBA00008857"/>
    </source>
</evidence>
<dbReference type="InterPro" id="IPR050808">
    <property type="entry name" value="Phage_Integrase"/>
</dbReference>
<dbReference type="PANTHER" id="PTHR30629">
    <property type="entry name" value="PROPHAGE INTEGRASE"/>
    <property type="match status" value="1"/>
</dbReference>
<gene>
    <name evidence="6" type="ORF">HMPREF9696_00932</name>
</gene>